<dbReference type="Proteomes" id="UP000887569">
    <property type="component" value="Unplaced"/>
</dbReference>
<proteinExistence type="predicted"/>
<dbReference type="AlphaFoldDB" id="A0A915BF46"/>
<name>A0A915BF46_PARUN</name>
<dbReference type="WBParaSite" id="PgR037_g005_t01">
    <property type="protein sequence ID" value="PgR037_g005_t01"/>
    <property type="gene ID" value="PgR037_g005"/>
</dbReference>
<organism evidence="1 2">
    <name type="scientific">Parascaris univalens</name>
    <name type="common">Nematode worm</name>
    <dbReference type="NCBI Taxonomy" id="6257"/>
    <lineage>
        <taxon>Eukaryota</taxon>
        <taxon>Metazoa</taxon>
        <taxon>Ecdysozoa</taxon>
        <taxon>Nematoda</taxon>
        <taxon>Chromadorea</taxon>
        <taxon>Rhabditida</taxon>
        <taxon>Spirurina</taxon>
        <taxon>Ascaridomorpha</taxon>
        <taxon>Ascaridoidea</taxon>
        <taxon>Ascarididae</taxon>
        <taxon>Parascaris</taxon>
    </lineage>
</organism>
<sequence>MCYELRIWSGYFHTLSEKCILFRNRALGFVNIAESRYGFVAFSITLIIRSYTGDNG</sequence>
<accession>A0A915BF46</accession>
<evidence type="ECO:0000313" key="2">
    <source>
        <dbReference type="WBParaSite" id="PgR037_g005_t01"/>
    </source>
</evidence>
<keyword evidence="1" id="KW-1185">Reference proteome</keyword>
<evidence type="ECO:0000313" key="1">
    <source>
        <dbReference type="Proteomes" id="UP000887569"/>
    </source>
</evidence>
<reference evidence="2" key="1">
    <citation type="submission" date="2022-11" db="UniProtKB">
        <authorList>
            <consortium name="WormBaseParasite"/>
        </authorList>
    </citation>
    <scope>IDENTIFICATION</scope>
</reference>
<protein>
    <submittedName>
        <fullName evidence="2">Uncharacterized protein</fullName>
    </submittedName>
</protein>